<organism evidence="2 3">
    <name type="scientific">Zoarces viviparus</name>
    <name type="common">Viviparous eelpout</name>
    <name type="synonym">Blennius viviparus</name>
    <dbReference type="NCBI Taxonomy" id="48416"/>
    <lineage>
        <taxon>Eukaryota</taxon>
        <taxon>Metazoa</taxon>
        <taxon>Chordata</taxon>
        <taxon>Craniata</taxon>
        <taxon>Vertebrata</taxon>
        <taxon>Euteleostomi</taxon>
        <taxon>Actinopterygii</taxon>
        <taxon>Neopterygii</taxon>
        <taxon>Teleostei</taxon>
        <taxon>Neoteleostei</taxon>
        <taxon>Acanthomorphata</taxon>
        <taxon>Eupercaria</taxon>
        <taxon>Perciformes</taxon>
        <taxon>Cottioidei</taxon>
        <taxon>Zoarcales</taxon>
        <taxon>Zoarcidae</taxon>
        <taxon>Zoarcinae</taxon>
        <taxon>Zoarces</taxon>
    </lineage>
</organism>
<comment type="caution">
    <text evidence="2">The sequence shown here is derived from an EMBL/GenBank/DDBJ whole genome shotgun (WGS) entry which is preliminary data.</text>
</comment>
<evidence type="ECO:0000313" key="2">
    <source>
        <dbReference type="EMBL" id="KAK9533451.1"/>
    </source>
</evidence>
<evidence type="ECO:0008006" key="4">
    <source>
        <dbReference type="Google" id="ProtNLM"/>
    </source>
</evidence>
<proteinExistence type="predicted"/>
<evidence type="ECO:0000256" key="1">
    <source>
        <dbReference type="SAM" id="MobiDB-lite"/>
    </source>
</evidence>
<keyword evidence="3" id="KW-1185">Reference proteome</keyword>
<dbReference type="Proteomes" id="UP001488805">
    <property type="component" value="Unassembled WGS sequence"/>
</dbReference>
<dbReference type="EMBL" id="JBCEZU010000067">
    <property type="protein sequence ID" value="KAK9533451.1"/>
    <property type="molecule type" value="Genomic_DNA"/>
</dbReference>
<sequence length="79" mass="8661">MTTPSGQAGAARASAWPLLGGLLEFSSGMPPKPRTAAPPLASGGDMGRGSWEKWRRRRSWCHLIHSQIKTERRTTCNKD</sequence>
<reference evidence="2 3" key="1">
    <citation type="journal article" date="2024" name="Genome Biol. Evol.">
        <title>Chromosome-level genome assembly of the viviparous eelpout Zoarces viviparus.</title>
        <authorList>
            <person name="Fuhrmann N."/>
            <person name="Brasseur M.V."/>
            <person name="Bakowski C.E."/>
            <person name="Podsiadlowski L."/>
            <person name="Prost S."/>
            <person name="Krehenwinkel H."/>
            <person name="Mayer C."/>
        </authorList>
    </citation>
    <scope>NUCLEOTIDE SEQUENCE [LARGE SCALE GENOMIC DNA]</scope>
    <source>
        <strain evidence="2">NO-MEL_2022_Ind0_liver</strain>
    </source>
</reference>
<dbReference type="AlphaFoldDB" id="A0AAW1FF32"/>
<feature type="region of interest" description="Disordered" evidence="1">
    <location>
        <begin position="27"/>
        <end position="50"/>
    </location>
</feature>
<evidence type="ECO:0000313" key="3">
    <source>
        <dbReference type="Proteomes" id="UP001488805"/>
    </source>
</evidence>
<protein>
    <recommendedName>
        <fullName evidence="4">Secreted protein</fullName>
    </recommendedName>
</protein>
<gene>
    <name evidence="2" type="ORF">VZT92_008568</name>
</gene>
<name>A0AAW1FF32_ZOAVI</name>
<accession>A0AAW1FF32</accession>